<reference evidence="1 2" key="1">
    <citation type="submission" date="2018-11" db="EMBL/GenBank/DDBJ databases">
        <authorList>
            <consortium name="Pathogen Informatics"/>
        </authorList>
    </citation>
    <scope>NUCLEOTIDE SEQUENCE [LARGE SCALE GENOMIC DNA]</scope>
    <source>
        <strain evidence="1 2">Zambia</strain>
    </source>
</reference>
<gene>
    <name evidence="1" type="ORF">SMRZ_LOCUS4507</name>
</gene>
<name>A0A3P8ALT1_9TREM</name>
<proteinExistence type="predicted"/>
<protein>
    <submittedName>
        <fullName evidence="1">Uncharacterized protein</fullName>
    </submittedName>
</protein>
<evidence type="ECO:0000313" key="2">
    <source>
        <dbReference type="Proteomes" id="UP000277204"/>
    </source>
</evidence>
<dbReference type="EMBL" id="UZAI01001441">
    <property type="protein sequence ID" value="VDO61975.1"/>
    <property type="molecule type" value="Genomic_DNA"/>
</dbReference>
<dbReference type="AlphaFoldDB" id="A0A3P8ALT1"/>
<organism evidence="1 2">
    <name type="scientific">Schistosoma margrebowiei</name>
    <dbReference type="NCBI Taxonomy" id="48269"/>
    <lineage>
        <taxon>Eukaryota</taxon>
        <taxon>Metazoa</taxon>
        <taxon>Spiralia</taxon>
        <taxon>Lophotrochozoa</taxon>
        <taxon>Platyhelminthes</taxon>
        <taxon>Trematoda</taxon>
        <taxon>Digenea</taxon>
        <taxon>Strigeidida</taxon>
        <taxon>Schistosomatoidea</taxon>
        <taxon>Schistosomatidae</taxon>
        <taxon>Schistosoma</taxon>
    </lineage>
</organism>
<evidence type="ECO:0000313" key="1">
    <source>
        <dbReference type="EMBL" id="VDO61975.1"/>
    </source>
</evidence>
<sequence length="43" mass="5044">MTHVSSCLGLVSWMYLHLRVTVHSGTRTQYRSLQMPSRYPLSY</sequence>
<keyword evidence="2" id="KW-1185">Reference proteome</keyword>
<dbReference type="Proteomes" id="UP000277204">
    <property type="component" value="Unassembled WGS sequence"/>
</dbReference>
<accession>A0A3P8ALT1</accession>